<organism evidence="1 2">
    <name type="scientific">Senna tora</name>
    <dbReference type="NCBI Taxonomy" id="362788"/>
    <lineage>
        <taxon>Eukaryota</taxon>
        <taxon>Viridiplantae</taxon>
        <taxon>Streptophyta</taxon>
        <taxon>Embryophyta</taxon>
        <taxon>Tracheophyta</taxon>
        <taxon>Spermatophyta</taxon>
        <taxon>Magnoliopsida</taxon>
        <taxon>eudicotyledons</taxon>
        <taxon>Gunneridae</taxon>
        <taxon>Pentapetalae</taxon>
        <taxon>rosids</taxon>
        <taxon>fabids</taxon>
        <taxon>Fabales</taxon>
        <taxon>Fabaceae</taxon>
        <taxon>Caesalpinioideae</taxon>
        <taxon>Cassia clade</taxon>
        <taxon>Senna</taxon>
    </lineage>
</organism>
<gene>
    <name evidence="1" type="ORF">G2W53_013427</name>
</gene>
<evidence type="ECO:0000313" key="2">
    <source>
        <dbReference type="Proteomes" id="UP000634136"/>
    </source>
</evidence>
<dbReference type="EMBL" id="JAAIUW010000005">
    <property type="protein sequence ID" value="KAF7831094.1"/>
    <property type="molecule type" value="Genomic_DNA"/>
</dbReference>
<protein>
    <submittedName>
        <fullName evidence="1">Geranylgeranyl pyrophosphate synthase, chloroplastic/chromoplastic</fullName>
    </submittedName>
</protein>
<proteinExistence type="predicted"/>
<reference evidence="1" key="1">
    <citation type="submission" date="2020-09" db="EMBL/GenBank/DDBJ databases">
        <title>Genome-Enabled Discovery of Anthraquinone Biosynthesis in Senna tora.</title>
        <authorList>
            <person name="Kang S.-H."/>
            <person name="Pandey R.P."/>
            <person name="Lee C.-M."/>
            <person name="Sim J.-S."/>
            <person name="Jeong J.-T."/>
            <person name="Choi B.-S."/>
            <person name="Jung M."/>
            <person name="Ginzburg D."/>
            <person name="Zhao K."/>
            <person name="Won S.Y."/>
            <person name="Oh T.-J."/>
            <person name="Yu Y."/>
            <person name="Kim N.-H."/>
            <person name="Lee O.R."/>
            <person name="Lee T.-H."/>
            <person name="Bashyal P."/>
            <person name="Kim T.-S."/>
            <person name="Lee W.-H."/>
            <person name="Kawkins C."/>
            <person name="Kim C.-K."/>
            <person name="Kim J.S."/>
            <person name="Ahn B.O."/>
            <person name="Rhee S.Y."/>
            <person name="Sohng J.K."/>
        </authorList>
    </citation>
    <scope>NUCLEOTIDE SEQUENCE</scope>
    <source>
        <tissue evidence="1">Leaf</tissue>
    </source>
</reference>
<evidence type="ECO:0000313" key="1">
    <source>
        <dbReference type="EMBL" id="KAF7831094.1"/>
    </source>
</evidence>
<sequence>MPPQTTEASTNLAVLWVWMYSNSPKLTIFPSLFRSINWPPESPLDPDAAPSSAIACRTRLGETFVVLAAMCWKARVMRESPARIAVSSPKTLWAGGLPCHRHCQALFSSHKFTGSNTQNWTNSLSLKKRVPHGLKKAMNFDFGEGLLSVDR</sequence>
<comment type="caution">
    <text evidence="1">The sequence shown here is derived from an EMBL/GenBank/DDBJ whole genome shotgun (WGS) entry which is preliminary data.</text>
</comment>
<dbReference type="AlphaFoldDB" id="A0A834WSR8"/>
<dbReference type="Proteomes" id="UP000634136">
    <property type="component" value="Unassembled WGS sequence"/>
</dbReference>
<accession>A0A834WSR8</accession>
<keyword evidence="2" id="KW-1185">Reference proteome</keyword>
<name>A0A834WSR8_9FABA</name>